<dbReference type="InterPro" id="IPR000253">
    <property type="entry name" value="FHA_dom"/>
</dbReference>
<dbReference type="STRING" id="1160509.A0A3N4HQS0"/>
<dbReference type="SUPFAM" id="SSF57850">
    <property type="entry name" value="RING/U-box"/>
    <property type="match status" value="1"/>
</dbReference>
<dbReference type="AlphaFoldDB" id="A0A3N4HQS0"/>
<proteinExistence type="predicted"/>
<dbReference type="FunFam" id="2.60.200.20:FF:000030">
    <property type="entry name" value="FHA domain-containing protein"/>
    <property type="match status" value="1"/>
</dbReference>
<dbReference type="Pfam" id="PF17123">
    <property type="entry name" value="zf-RING_11"/>
    <property type="match status" value="1"/>
</dbReference>
<evidence type="ECO:0000256" key="1">
    <source>
        <dbReference type="ARBA" id="ARBA00022679"/>
    </source>
</evidence>
<dbReference type="InterPro" id="IPR001841">
    <property type="entry name" value="Znf_RING"/>
</dbReference>
<keyword evidence="3 6" id="KW-0863">Zinc-finger</keyword>
<dbReference type="Proteomes" id="UP000275078">
    <property type="component" value="Unassembled WGS sequence"/>
</dbReference>
<evidence type="ECO:0000259" key="8">
    <source>
        <dbReference type="PROSITE" id="PS50006"/>
    </source>
</evidence>
<dbReference type="SMART" id="SM00240">
    <property type="entry name" value="FHA"/>
    <property type="match status" value="1"/>
</dbReference>
<dbReference type="SMART" id="SM00184">
    <property type="entry name" value="RING"/>
    <property type="match status" value="1"/>
</dbReference>
<evidence type="ECO:0000259" key="9">
    <source>
        <dbReference type="PROSITE" id="PS50089"/>
    </source>
</evidence>
<keyword evidence="1" id="KW-0808">Transferase</keyword>
<dbReference type="PANTHER" id="PTHR15067:SF7">
    <property type="entry name" value="E3 UBIQUITIN-PROTEIN LIGASE DMA1-RELATED"/>
    <property type="match status" value="1"/>
</dbReference>
<dbReference type="PANTHER" id="PTHR15067">
    <property type="entry name" value="E3 UBIQUITIN-PROTEIN LIGASE RNF8"/>
    <property type="match status" value="1"/>
</dbReference>
<feature type="domain" description="FHA" evidence="8">
    <location>
        <begin position="90"/>
        <end position="146"/>
    </location>
</feature>
<dbReference type="GO" id="GO:0032153">
    <property type="term" value="C:cell division site"/>
    <property type="evidence" value="ECO:0007669"/>
    <property type="project" value="TreeGrafter"/>
</dbReference>
<feature type="compositionally biased region" description="Low complexity" evidence="7">
    <location>
        <begin position="348"/>
        <end position="365"/>
    </location>
</feature>
<keyword evidence="2" id="KW-0479">Metal-binding</keyword>
<dbReference type="GO" id="GO:0061630">
    <property type="term" value="F:ubiquitin protein ligase activity"/>
    <property type="evidence" value="ECO:0007669"/>
    <property type="project" value="TreeGrafter"/>
</dbReference>
<evidence type="ECO:0000256" key="5">
    <source>
        <dbReference type="ARBA" id="ARBA00022833"/>
    </source>
</evidence>
<evidence type="ECO:0000256" key="7">
    <source>
        <dbReference type="SAM" id="MobiDB-lite"/>
    </source>
</evidence>
<dbReference type="GO" id="GO:0005829">
    <property type="term" value="C:cytosol"/>
    <property type="evidence" value="ECO:0007669"/>
    <property type="project" value="TreeGrafter"/>
</dbReference>
<accession>A0A3N4HQS0</accession>
<dbReference type="InterPro" id="IPR013083">
    <property type="entry name" value="Znf_RING/FYVE/PHD"/>
</dbReference>
<dbReference type="Pfam" id="PF00498">
    <property type="entry name" value="FHA"/>
    <property type="match status" value="1"/>
</dbReference>
<feature type="region of interest" description="Disordered" evidence="7">
    <location>
        <begin position="300"/>
        <end position="477"/>
    </location>
</feature>
<dbReference type="SUPFAM" id="SSF49879">
    <property type="entry name" value="SMAD/FHA domain"/>
    <property type="match status" value="1"/>
</dbReference>
<evidence type="ECO:0008006" key="12">
    <source>
        <dbReference type="Google" id="ProtNLM"/>
    </source>
</evidence>
<dbReference type="GO" id="GO:0016567">
    <property type="term" value="P:protein ubiquitination"/>
    <property type="evidence" value="ECO:0007669"/>
    <property type="project" value="TreeGrafter"/>
</dbReference>
<keyword evidence="4" id="KW-0833">Ubl conjugation pathway</keyword>
<evidence type="ECO:0000256" key="6">
    <source>
        <dbReference type="PROSITE-ProRule" id="PRU00175"/>
    </source>
</evidence>
<dbReference type="Gene3D" id="2.60.200.20">
    <property type="match status" value="1"/>
</dbReference>
<evidence type="ECO:0000256" key="2">
    <source>
        <dbReference type="ARBA" id="ARBA00022723"/>
    </source>
</evidence>
<name>A0A3N4HQS0_ASCIM</name>
<dbReference type="GO" id="GO:0006511">
    <property type="term" value="P:ubiquitin-dependent protein catabolic process"/>
    <property type="evidence" value="ECO:0007669"/>
    <property type="project" value="TreeGrafter"/>
</dbReference>
<dbReference type="OrthoDB" id="687730at2759"/>
<evidence type="ECO:0000313" key="10">
    <source>
        <dbReference type="EMBL" id="RPA75657.1"/>
    </source>
</evidence>
<dbReference type="EMBL" id="ML119759">
    <property type="protein sequence ID" value="RPA75657.1"/>
    <property type="molecule type" value="Genomic_DNA"/>
</dbReference>
<evidence type="ECO:0000256" key="4">
    <source>
        <dbReference type="ARBA" id="ARBA00022786"/>
    </source>
</evidence>
<protein>
    <recommendedName>
        <fullName evidence="12">SMAD/FHA domain-containing protein</fullName>
    </recommendedName>
</protein>
<evidence type="ECO:0000256" key="3">
    <source>
        <dbReference type="ARBA" id="ARBA00022771"/>
    </source>
</evidence>
<dbReference type="GO" id="GO:0000151">
    <property type="term" value="C:ubiquitin ligase complex"/>
    <property type="evidence" value="ECO:0007669"/>
    <property type="project" value="TreeGrafter"/>
</dbReference>
<keyword evidence="5" id="KW-0862">Zinc</keyword>
<dbReference type="PROSITE" id="PS50089">
    <property type="entry name" value="ZF_RING_2"/>
    <property type="match status" value="1"/>
</dbReference>
<dbReference type="PROSITE" id="PS50006">
    <property type="entry name" value="FHA_DOMAIN"/>
    <property type="match status" value="1"/>
</dbReference>
<feature type="compositionally biased region" description="Polar residues" evidence="7">
    <location>
        <begin position="466"/>
        <end position="477"/>
    </location>
</feature>
<dbReference type="GO" id="GO:0008270">
    <property type="term" value="F:zinc ion binding"/>
    <property type="evidence" value="ECO:0007669"/>
    <property type="project" value="UniProtKB-KW"/>
</dbReference>
<sequence>MPTTASQTAHAIQAATDFSTLREVQLQLDSISSLTTMNPATNTGAETKRPEARVPIASIRFIPHTDPRVTRESLHFSPIERLLHAPGEIVRVGRYSDRDATKPDCPVGFKSKVVSRRHCEFWCDGGQWYIKDVKSSSGTFLNHIRLSPPGQESKAYPVNNGDIIQLGIDFKGGEEQIFRCVKMRVELNRCLNKGRNHFNVAAHKNLKKLASSNKREDDTSSVHTSECSICLMGVAPCQSLFVAPCSHVWHYRCIRPLVEKEWPIFLCPNCRAVADLDREIEEDDEMDEAWEAVPESILNGAEDAAGTPNGAAASPQPTPLAEPASVATATNVPAQLSPPVALTPPVAPTTATSNTSVAATNGSSNGSSHRTTNGTPSSGTPNGHQRGFSEIDPLTDRADSPSETGSGSDGPSRYAFQLDDVDNDSADPAALREGTSLGSHSGSASPGFPMTPRNNVGPFVFHTPSRAVQSNLGGRGS</sequence>
<dbReference type="InterPro" id="IPR008984">
    <property type="entry name" value="SMAD_FHA_dom_sf"/>
</dbReference>
<feature type="compositionally biased region" description="Polar residues" evidence="7">
    <location>
        <begin position="366"/>
        <end position="383"/>
    </location>
</feature>
<reference evidence="10 11" key="1">
    <citation type="journal article" date="2018" name="Nat. Ecol. Evol.">
        <title>Pezizomycetes genomes reveal the molecular basis of ectomycorrhizal truffle lifestyle.</title>
        <authorList>
            <person name="Murat C."/>
            <person name="Payen T."/>
            <person name="Noel B."/>
            <person name="Kuo A."/>
            <person name="Morin E."/>
            <person name="Chen J."/>
            <person name="Kohler A."/>
            <person name="Krizsan K."/>
            <person name="Balestrini R."/>
            <person name="Da Silva C."/>
            <person name="Montanini B."/>
            <person name="Hainaut M."/>
            <person name="Levati E."/>
            <person name="Barry K.W."/>
            <person name="Belfiori B."/>
            <person name="Cichocki N."/>
            <person name="Clum A."/>
            <person name="Dockter R.B."/>
            <person name="Fauchery L."/>
            <person name="Guy J."/>
            <person name="Iotti M."/>
            <person name="Le Tacon F."/>
            <person name="Lindquist E.A."/>
            <person name="Lipzen A."/>
            <person name="Malagnac F."/>
            <person name="Mello A."/>
            <person name="Molinier V."/>
            <person name="Miyauchi S."/>
            <person name="Poulain J."/>
            <person name="Riccioni C."/>
            <person name="Rubini A."/>
            <person name="Sitrit Y."/>
            <person name="Splivallo R."/>
            <person name="Traeger S."/>
            <person name="Wang M."/>
            <person name="Zifcakova L."/>
            <person name="Wipf D."/>
            <person name="Zambonelli A."/>
            <person name="Paolocci F."/>
            <person name="Nowrousian M."/>
            <person name="Ottonello S."/>
            <person name="Baldrian P."/>
            <person name="Spatafora J.W."/>
            <person name="Henrissat B."/>
            <person name="Nagy L.G."/>
            <person name="Aury J.M."/>
            <person name="Wincker P."/>
            <person name="Grigoriev I.V."/>
            <person name="Bonfante P."/>
            <person name="Martin F.M."/>
        </authorList>
    </citation>
    <scope>NUCLEOTIDE SEQUENCE [LARGE SCALE GENOMIC DNA]</scope>
    <source>
        <strain evidence="10 11">RN42</strain>
    </source>
</reference>
<organism evidence="10 11">
    <name type="scientific">Ascobolus immersus RN42</name>
    <dbReference type="NCBI Taxonomy" id="1160509"/>
    <lineage>
        <taxon>Eukaryota</taxon>
        <taxon>Fungi</taxon>
        <taxon>Dikarya</taxon>
        <taxon>Ascomycota</taxon>
        <taxon>Pezizomycotina</taxon>
        <taxon>Pezizomycetes</taxon>
        <taxon>Pezizales</taxon>
        <taxon>Ascobolaceae</taxon>
        <taxon>Ascobolus</taxon>
    </lineage>
</organism>
<feature type="domain" description="RING-type" evidence="9">
    <location>
        <begin position="227"/>
        <end position="271"/>
    </location>
</feature>
<keyword evidence="11" id="KW-1185">Reference proteome</keyword>
<evidence type="ECO:0000313" key="11">
    <source>
        <dbReference type="Proteomes" id="UP000275078"/>
    </source>
</evidence>
<dbReference type="Gene3D" id="3.30.40.10">
    <property type="entry name" value="Zinc/RING finger domain, C3HC4 (zinc finger)"/>
    <property type="match status" value="1"/>
</dbReference>
<gene>
    <name evidence="10" type="ORF">BJ508DRAFT_331859</name>
</gene>